<dbReference type="EMBL" id="RQYT01000095">
    <property type="protein sequence ID" value="RRD46913.1"/>
    <property type="molecule type" value="Genomic_DNA"/>
</dbReference>
<keyword evidence="1" id="KW-0472">Membrane</keyword>
<protein>
    <submittedName>
        <fullName evidence="2">Uncharacterized protein</fullName>
    </submittedName>
</protein>
<dbReference type="RefSeq" id="WP_148098961.1">
    <property type="nucleotide sequence ID" value="NZ_RQYT01000095.1"/>
</dbReference>
<accession>A0A3P1WQY4</accession>
<dbReference type="OrthoDB" id="3736850at2"/>
<evidence type="ECO:0000313" key="2">
    <source>
        <dbReference type="EMBL" id="RRD46913.1"/>
    </source>
</evidence>
<comment type="caution">
    <text evidence="2">The sequence shown here is derived from an EMBL/GenBank/DDBJ whole genome shotgun (WGS) entry which is preliminary data.</text>
</comment>
<dbReference type="AlphaFoldDB" id="A0A3P1WQY4"/>
<keyword evidence="1" id="KW-1133">Transmembrane helix</keyword>
<organism evidence="2 3">
    <name type="scientific">Arachnia propionica</name>
    <dbReference type="NCBI Taxonomy" id="1750"/>
    <lineage>
        <taxon>Bacteria</taxon>
        <taxon>Bacillati</taxon>
        <taxon>Actinomycetota</taxon>
        <taxon>Actinomycetes</taxon>
        <taxon>Propionibacteriales</taxon>
        <taxon>Propionibacteriaceae</taxon>
        <taxon>Arachnia</taxon>
    </lineage>
</organism>
<feature type="transmembrane region" description="Helical" evidence="1">
    <location>
        <begin position="6"/>
        <end position="25"/>
    </location>
</feature>
<name>A0A3P1WQY4_9ACTN</name>
<proteinExistence type="predicted"/>
<feature type="non-terminal residue" evidence="2">
    <location>
        <position position="65"/>
    </location>
</feature>
<gene>
    <name evidence="2" type="ORF">EII35_15370</name>
</gene>
<evidence type="ECO:0000256" key="1">
    <source>
        <dbReference type="SAM" id="Phobius"/>
    </source>
</evidence>
<sequence length="65" mass="7442">MSIVWILSGIIMLLGFFIWFPRFLLPPWYRRALKAGIPRHDPYAMGAFKALPVEKQKAAAQGRTP</sequence>
<evidence type="ECO:0000313" key="3">
    <source>
        <dbReference type="Proteomes" id="UP000280935"/>
    </source>
</evidence>
<dbReference type="Proteomes" id="UP000280935">
    <property type="component" value="Unassembled WGS sequence"/>
</dbReference>
<reference evidence="2 3" key="1">
    <citation type="submission" date="2018-11" db="EMBL/GenBank/DDBJ databases">
        <title>Genomes From Bacteria Associated with the Canine Oral Cavity: a Test Case for Automated Genome-Based Taxonomic Assignment.</title>
        <authorList>
            <person name="Coil D.A."/>
            <person name="Jospin G."/>
            <person name="Darling A.E."/>
            <person name="Wallis C."/>
            <person name="Davis I.J."/>
            <person name="Harris S."/>
            <person name="Eisen J.A."/>
            <person name="Holcombe L.J."/>
            <person name="O'Flynn C."/>
        </authorList>
    </citation>
    <scope>NUCLEOTIDE SEQUENCE [LARGE SCALE GENOMIC DNA]</scope>
    <source>
        <strain evidence="2 3">OH2822_COT-296</strain>
    </source>
</reference>
<keyword evidence="1" id="KW-0812">Transmembrane</keyword>